<dbReference type="InterPro" id="IPR010992">
    <property type="entry name" value="IHF-like_DNA-bd_dom_sf"/>
</dbReference>
<evidence type="ECO:0000313" key="6">
    <source>
        <dbReference type="EMBL" id="OMG55138.1"/>
    </source>
</evidence>
<gene>
    <name evidence="6" type="ORF">BJN45_08320</name>
</gene>
<name>A0A1R1I8N6_9RHOO</name>
<proteinExistence type="inferred from homology"/>
<keyword evidence="7" id="KW-1185">Reference proteome</keyword>
<comment type="caution">
    <text evidence="6">The sequence shown here is derived from an EMBL/GenBank/DDBJ whole genome shotgun (WGS) entry which is preliminary data.</text>
</comment>
<evidence type="ECO:0000256" key="5">
    <source>
        <dbReference type="RuleBase" id="RU003939"/>
    </source>
</evidence>
<dbReference type="Pfam" id="PF00216">
    <property type="entry name" value="Bac_DNA_binding"/>
    <property type="match status" value="1"/>
</dbReference>
<dbReference type="GO" id="GO:1990103">
    <property type="term" value="C:DnaA-HU complex"/>
    <property type="evidence" value="ECO:0007669"/>
    <property type="project" value="UniProtKB-ARBA"/>
</dbReference>
<dbReference type="GO" id="GO:0005829">
    <property type="term" value="C:cytosol"/>
    <property type="evidence" value="ECO:0007669"/>
    <property type="project" value="TreeGrafter"/>
</dbReference>
<keyword evidence="4 6" id="KW-0238">DNA-binding</keyword>
<dbReference type="GO" id="GO:0030261">
    <property type="term" value="P:chromosome condensation"/>
    <property type="evidence" value="ECO:0007669"/>
    <property type="project" value="UniProtKB-KW"/>
</dbReference>
<evidence type="ECO:0000256" key="4">
    <source>
        <dbReference type="ARBA" id="ARBA00023125"/>
    </source>
</evidence>
<dbReference type="InterPro" id="IPR020816">
    <property type="entry name" value="Histone-like_DNA-bd_CS"/>
</dbReference>
<organism evidence="6 7">
    <name type="scientific">Azonexus hydrophilus</name>
    <dbReference type="NCBI Taxonomy" id="418702"/>
    <lineage>
        <taxon>Bacteria</taxon>
        <taxon>Pseudomonadati</taxon>
        <taxon>Pseudomonadota</taxon>
        <taxon>Betaproteobacteria</taxon>
        <taxon>Rhodocyclales</taxon>
        <taxon>Azonexaceae</taxon>
        <taxon>Azonexus</taxon>
    </lineage>
</organism>
<reference evidence="6 7" key="1">
    <citation type="submission" date="2016-10" db="EMBL/GenBank/DDBJ databases">
        <title>Alkaliphiles isolated from bioreactors.</title>
        <authorList>
            <person name="Salah Z."/>
            <person name="Rout S.P."/>
            <person name="Humphreys P.N."/>
        </authorList>
    </citation>
    <scope>NUCLEOTIDE SEQUENCE [LARGE SCALE GENOMIC DNA]</scope>
    <source>
        <strain evidence="6 7">ZS02</strain>
    </source>
</reference>
<dbReference type="PANTHER" id="PTHR33175">
    <property type="entry name" value="DNA-BINDING PROTEIN HU"/>
    <property type="match status" value="1"/>
</dbReference>
<comment type="function">
    <text evidence="1">Histone-like DNA-binding protein which is capable of wrapping DNA to stabilize it, and thus to prevent its denaturation under extreme environmental conditions.</text>
</comment>
<dbReference type="GO" id="GO:0006351">
    <property type="term" value="P:DNA-templated transcription"/>
    <property type="evidence" value="ECO:0007669"/>
    <property type="project" value="UniProtKB-ARBA"/>
</dbReference>
<evidence type="ECO:0000256" key="1">
    <source>
        <dbReference type="ARBA" id="ARBA00003819"/>
    </source>
</evidence>
<dbReference type="SUPFAM" id="SSF47729">
    <property type="entry name" value="IHF-like DNA-binding proteins"/>
    <property type="match status" value="1"/>
</dbReference>
<dbReference type="GO" id="GO:0006270">
    <property type="term" value="P:DNA replication initiation"/>
    <property type="evidence" value="ECO:0007669"/>
    <property type="project" value="UniProtKB-ARBA"/>
</dbReference>
<dbReference type="RefSeq" id="WP_076093894.1">
    <property type="nucleotide sequence ID" value="NZ_MTHD01000002.1"/>
</dbReference>
<accession>A0A1R1I8N6</accession>
<dbReference type="FunFam" id="4.10.520.10:FF:000001">
    <property type="entry name" value="DNA-binding protein HU"/>
    <property type="match status" value="1"/>
</dbReference>
<dbReference type="PRINTS" id="PR01727">
    <property type="entry name" value="DNABINDINGHU"/>
</dbReference>
<dbReference type="PANTHER" id="PTHR33175:SF3">
    <property type="entry name" value="DNA-BINDING PROTEIN HU-BETA"/>
    <property type="match status" value="1"/>
</dbReference>
<dbReference type="GO" id="GO:0030527">
    <property type="term" value="F:structural constituent of chromatin"/>
    <property type="evidence" value="ECO:0007669"/>
    <property type="project" value="InterPro"/>
</dbReference>
<dbReference type="CDD" id="cd13831">
    <property type="entry name" value="HU"/>
    <property type="match status" value="1"/>
</dbReference>
<dbReference type="OrthoDB" id="9799835at2"/>
<dbReference type="GO" id="GO:0003677">
    <property type="term" value="F:DNA binding"/>
    <property type="evidence" value="ECO:0007669"/>
    <property type="project" value="UniProtKB-KW"/>
</dbReference>
<dbReference type="GO" id="GO:1990178">
    <property type="term" value="C:HU-DNA complex"/>
    <property type="evidence" value="ECO:0007669"/>
    <property type="project" value="UniProtKB-ARBA"/>
</dbReference>
<dbReference type="PROSITE" id="PS00045">
    <property type="entry name" value="HISTONE_LIKE"/>
    <property type="match status" value="1"/>
</dbReference>
<evidence type="ECO:0000256" key="2">
    <source>
        <dbReference type="ARBA" id="ARBA00010529"/>
    </source>
</evidence>
<dbReference type="Proteomes" id="UP000187526">
    <property type="component" value="Unassembled WGS sequence"/>
</dbReference>
<keyword evidence="3" id="KW-0226">DNA condensation</keyword>
<dbReference type="GO" id="GO:0042802">
    <property type="term" value="F:identical protein binding"/>
    <property type="evidence" value="ECO:0007669"/>
    <property type="project" value="UniProtKB-ARBA"/>
</dbReference>
<dbReference type="EMBL" id="MTHD01000002">
    <property type="protein sequence ID" value="OMG55138.1"/>
    <property type="molecule type" value="Genomic_DNA"/>
</dbReference>
<dbReference type="STRING" id="418702.BJN45_08320"/>
<dbReference type="SMART" id="SM00411">
    <property type="entry name" value="BHL"/>
    <property type="match status" value="1"/>
</dbReference>
<comment type="similarity">
    <text evidence="2 5">Belongs to the bacterial histone-like protein family.</text>
</comment>
<evidence type="ECO:0000256" key="3">
    <source>
        <dbReference type="ARBA" id="ARBA00023067"/>
    </source>
</evidence>
<protein>
    <submittedName>
        <fullName evidence="6">DNA-binding protein HU</fullName>
    </submittedName>
</protein>
<sequence length="90" mass="9360">MNKTELIDQIASAADISKAAAGRALDAAVEAIKGALKEGDSVNLIGFGTFYVGERAARTGRNPRTGKTLEIKAAKSPKFRAGKGLKDAVN</sequence>
<dbReference type="AlphaFoldDB" id="A0A1R1I8N6"/>
<dbReference type="Gene3D" id="4.10.520.10">
    <property type="entry name" value="IHF-like DNA-binding proteins"/>
    <property type="match status" value="1"/>
</dbReference>
<evidence type="ECO:0000313" key="7">
    <source>
        <dbReference type="Proteomes" id="UP000187526"/>
    </source>
</evidence>
<dbReference type="InterPro" id="IPR000119">
    <property type="entry name" value="Hist_DNA-bd"/>
</dbReference>